<reference evidence="2" key="1">
    <citation type="journal article" date="2019" name="Int. J. Syst. Evol. Microbiol.">
        <title>The Global Catalogue of Microorganisms (GCM) 10K type strain sequencing project: providing services to taxonomists for standard genome sequencing and annotation.</title>
        <authorList>
            <consortium name="The Broad Institute Genomics Platform"/>
            <consortium name="The Broad Institute Genome Sequencing Center for Infectious Disease"/>
            <person name="Wu L."/>
            <person name="Ma J."/>
        </authorList>
    </citation>
    <scope>NUCLEOTIDE SEQUENCE [LARGE SCALE GENOMIC DNA]</scope>
    <source>
        <strain evidence="2">KCTC 42423</strain>
    </source>
</reference>
<gene>
    <name evidence="1" type="ORF">ACFSTE_13765</name>
</gene>
<evidence type="ECO:0000313" key="1">
    <source>
        <dbReference type="EMBL" id="MFD2591899.1"/>
    </source>
</evidence>
<evidence type="ECO:0000313" key="2">
    <source>
        <dbReference type="Proteomes" id="UP001597459"/>
    </source>
</evidence>
<dbReference type="EMBL" id="JBHULX010000027">
    <property type="protein sequence ID" value="MFD2591899.1"/>
    <property type="molecule type" value="Genomic_DNA"/>
</dbReference>
<dbReference type="Proteomes" id="UP001597459">
    <property type="component" value="Unassembled WGS sequence"/>
</dbReference>
<accession>A0ABW5NAJ5</accession>
<comment type="caution">
    <text evidence="1">The sequence shown here is derived from an EMBL/GenBank/DDBJ whole genome shotgun (WGS) entry which is preliminary data.</text>
</comment>
<dbReference type="RefSeq" id="WP_378258557.1">
    <property type="nucleotide sequence ID" value="NZ_JBHSJV010000001.1"/>
</dbReference>
<protein>
    <submittedName>
        <fullName evidence="1">Uncharacterized protein</fullName>
    </submittedName>
</protein>
<organism evidence="1 2">
    <name type="scientific">Aquimarina hainanensis</name>
    <dbReference type="NCBI Taxonomy" id="1578017"/>
    <lineage>
        <taxon>Bacteria</taxon>
        <taxon>Pseudomonadati</taxon>
        <taxon>Bacteroidota</taxon>
        <taxon>Flavobacteriia</taxon>
        <taxon>Flavobacteriales</taxon>
        <taxon>Flavobacteriaceae</taxon>
        <taxon>Aquimarina</taxon>
    </lineage>
</organism>
<name>A0ABW5NAJ5_9FLAO</name>
<proteinExistence type="predicted"/>
<sequence length="186" mass="21461">MIKFTECLNDTWDYFFLTDPASLLRFKQENSLSDDLIHEFTTNESGELATQQGIIIPMCNISNKPYTIFFNTNNQTSVFKKETSLLLFERTGYMLEIINNEICLITVPYLKNWTVDNGIYRLNEAVKVGSRQRITLENGWYTVGILGGFTVEENIEEATFEFQINRVSTKAESKVTDIGFSYLIEK</sequence>
<keyword evidence="2" id="KW-1185">Reference proteome</keyword>